<sequence length="383" mass="42712">MLRCTSCGRMYSFDSPYQRCECGEPLELELFNGMYKKKGKRVWERFSEFFPLELDPELSLGEGDTPLTRAKKLSKELGIELYLKNETINPTWSFKDRGTYLGIHRAIQLDFRRIGTVSTGNMAASVAAYGAHSELEVYILVSSTIPEEKIKALAPYGAKIVKVHGDYGELYYRALEIGQKKGIYFINSDDPFRVEGYKSISFEISEEITPDYVIVPTSSGGLFRGIVKGFLEAKNSGLIEKLPRFFVVQAEGCSPICKAFNAGKEKIERFENPHTIAHAIENPYPPSGNAVLRLLKKLNGICTTVTDEEILEAQKILGREGIFVQLASATGIAAVKKLRRKGIIKEGAIVVSILTGSGLKTLRYIKQPKVEECSLQRLEECIG</sequence>
<dbReference type="GO" id="GO:0009097">
    <property type="term" value="P:isoleucine biosynthetic process"/>
    <property type="evidence" value="ECO:0007669"/>
    <property type="project" value="TreeGrafter"/>
</dbReference>
<dbReference type="GeneID" id="13301785"/>
<dbReference type="SUPFAM" id="SSF53686">
    <property type="entry name" value="Tryptophan synthase beta subunit-like PLP-dependent enzymes"/>
    <property type="match status" value="1"/>
</dbReference>
<dbReference type="AlphaFoldDB" id="A0A5C0XPD4"/>
<feature type="modified residue" description="N6-(pyridoxal phosphate)lysine" evidence="6">
    <location>
        <position position="95"/>
    </location>
</feature>
<dbReference type="GO" id="GO:0006565">
    <property type="term" value="P:L-serine catabolic process"/>
    <property type="evidence" value="ECO:0007669"/>
    <property type="project" value="TreeGrafter"/>
</dbReference>
<dbReference type="PANTHER" id="PTHR48078:SF6">
    <property type="entry name" value="L-THREONINE DEHYDRATASE CATABOLIC TDCB"/>
    <property type="match status" value="1"/>
</dbReference>
<keyword evidence="3 6" id="KW-0663">Pyridoxal phosphate</keyword>
<dbReference type="RefSeq" id="WP_011012320.1">
    <property type="nucleotide sequence ID" value="NC_003413.1"/>
</dbReference>
<dbReference type="InterPro" id="IPR001926">
    <property type="entry name" value="TrpB-like_PALP"/>
</dbReference>
<protein>
    <recommendedName>
        <fullName evidence="5">Threonine synthase</fullName>
        <ecNumber evidence="5">4.2.3.1</ecNumber>
    </recommendedName>
</protein>
<dbReference type="NCBIfam" id="TIGR00260">
    <property type="entry name" value="thrC"/>
    <property type="match status" value="1"/>
</dbReference>
<dbReference type="GO" id="GO:0003941">
    <property type="term" value="F:L-serine ammonia-lyase activity"/>
    <property type="evidence" value="ECO:0007669"/>
    <property type="project" value="TreeGrafter"/>
</dbReference>
<dbReference type="Pfam" id="PF00291">
    <property type="entry name" value="PALP"/>
    <property type="match status" value="1"/>
</dbReference>
<evidence type="ECO:0000313" key="8">
    <source>
        <dbReference type="EMBL" id="QEK78833.1"/>
    </source>
</evidence>
<dbReference type="OrthoDB" id="6371at2157"/>
<reference evidence="8 9" key="1">
    <citation type="submission" date="2017-08" db="EMBL/GenBank/DDBJ databases">
        <title>Resequencing and Reannotation of the genome of Pyrococcus furiosus type strain DSM3638.</title>
        <authorList>
            <person name="Reichelt R.M."/>
            <person name="Bunk B."/>
        </authorList>
    </citation>
    <scope>NUCLEOTIDE SEQUENCE [LARGE SCALE GENOMIC DNA]</scope>
    <source>
        <strain evidence="8 9">DSM 3638</strain>
    </source>
</reference>
<accession>A0A5C0XPD4</accession>
<evidence type="ECO:0000256" key="5">
    <source>
        <dbReference type="NCBIfam" id="TIGR00260"/>
    </source>
</evidence>
<name>A0A5C0XPD4_PYRFU</name>
<proteinExistence type="inferred from homology"/>
<dbReference type="PANTHER" id="PTHR48078">
    <property type="entry name" value="THREONINE DEHYDRATASE, MITOCHONDRIAL-RELATED"/>
    <property type="match status" value="1"/>
</dbReference>
<dbReference type="EMBL" id="CP023154">
    <property type="protein sequence ID" value="QEK78833.1"/>
    <property type="molecule type" value="Genomic_DNA"/>
</dbReference>
<dbReference type="Gene3D" id="3.40.50.1100">
    <property type="match status" value="2"/>
</dbReference>
<dbReference type="GO" id="GO:0006567">
    <property type="term" value="P:L-threonine catabolic process"/>
    <property type="evidence" value="ECO:0007669"/>
    <property type="project" value="TreeGrafter"/>
</dbReference>
<feature type="domain" description="Tryptophan synthase beta chain-like PALP" evidence="7">
    <location>
        <begin position="59"/>
        <end position="356"/>
    </location>
</feature>
<comment type="similarity">
    <text evidence="2">Belongs to the threonine synthase family.</text>
</comment>
<evidence type="ECO:0000256" key="2">
    <source>
        <dbReference type="ARBA" id="ARBA00005517"/>
    </source>
</evidence>
<dbReference type="GeneID" id="41712989"/>
<keyword evidence="4" id="KW-0456">Lyase</keyword>
<dbReference type="InterPro" id="IPR004450">
    <property type="entry name" value="Thr_synthase-like"/>
</dbReference>
<dbReference type="GO" id="GO:0004794">
    <property type="term" value="F:threonine deaminase activity"/>
    <property type="evidence" value="ECO:0007669"/>
    <property type="project" value="TreeGrafter"/>
</dbReference>
<evidence type="ECO:0000256" key="3">
    <source>
        <dbReference type="ARBA" id="ARBA00022898"/>
    </source>
</evidence>
<dbReference type="EC" id="4.2.3.1" evidence="5"/>
<dbReference type="GO" id="GO:0009088">
    <property type="term" value="P:threonine biosynthetic process"/>
    <property type="evidence" value="ECO:0007669"/>
    <property type="project" value="UniProtKB-UniRule"/>
</dbReference>
<evidence type="ECO:0000256" key="4">
    <source>
        <dbReference type="ARBA" id="ARBA00023239"/>
    </source>
</evidence>
<evidence type="ECO:0000313" key="9">
    <source>
        <dbReference type="Proteomes" id="UP000324354"/>
    </source>
</evidence>
<dbReference type="GO" id="GO:0004795">
    <property type="term" value="F:threonine synthase activity"/>
    <property type="evidence" value="ECO:0007669"/>
    <property type="project" value="UniProtKB-UniRule"/>
</dbReference>
<evidence type="ECO:0000256" key="1">
    <source>
        <dbReference type="ARBA" id="ARBA00001933"/>
    </source>
</evidence>
<dbReference type="Proteomes" id="UP000324354">
    <property type="component" value="Chromosome"/>
</dbReference>
<dbReference type="InterPro" id="IPR050147">
    <property type="entry name" value="Ser/Thr_Dehydratase"/>
</dbReference>
<dbReference type="InterPro" id="IPR036052">
    <property type="entry name" value="TrpB-like_PALP_sf"/>
</dbReference>
<evidence type="ECO:0000259" key="7">
    <source>
        <dbReference type="Pfam" id="PF00291"/>
    </source>
</evidence>
<dbReference type="CDD" id="cd01563">
    <property type="entry name" value="Thr-synth_1"/>
    <property type="match status" value="1"/>
</dbReference>
<gene>
    <name evidence="8" type="primary">thrC</name>
    <name evidence="8" type="ORF">PFDSM3638_05915</name>
</gene>
<evidence type="ECO:0000256" key="6">
    <source>
        <dbReference type="PIRSR" id="PIRSR604450-51"/>
    </source>
</evidence>
<organism evidence="8 9">
    <name type="scientific">Pyrococcus furiosus (strain ATCC 43587 / DSM 3638 / JCM 8422 / Vc1)</name>
    <dbReference type="NCBI Taxonomy" id="186497"/>
    <lineage>
        <taxon>Archaea</taxon>
        <taxon>Methanobacteriati</taxon>
        <taxon>Methanobacteriota</taxon>
        <taxon>Thermococci</taxon>
        <taxon>Thermococcales</taxon>
        <taxon>Thermococcaceae</taxon>
        <taxon>Pyrococcus</taxon>
    </lineage>
</organism>
<comment type="cofactor">
    <cofactor evidence="1 6">
        <name>pyridoxal 5'-phosphate</name>
        <dbReference type="ChEBI" id="CHEBI:597326"/>
    </cofactor>
</comment>